<dbReference type="PANTHER" id="PTHR43349:SF34">
    <property type="entry name" value="PINORESINOL-LARICIRESINOL REDUCTASE 3-RELATED"/>
    <property type="match status" value="1"/>
</dbReference>
<keyword evidence="5" id="KW-1185">Reference proteome</keyword>
<keyword evidence="1" id="KW-0521">NADP</keyword>
<dbReference type="InterPro" id="IPR036291">
    <property type="entry name" value="NAD(P)-bd_dom_sf"/>
</dbReference>
<keyword evidence="2" id="KW-0560">Oxidoreductase</keyword>
<dbReference type="Proteomes" id="UP000323000">
    <property type="component" value="Chromosome 4"/>
</dbReference>
<feature type="domain" description="NmrA-like" evidence="3">
    <location>
        <begin position="4"/>
        <end position="114"/>
    </location>
</feature>
<dbReference type="CDD" id="cd05259">
    <property type="entry name" value="PCBER_SDR_a"/>
    <property type="match status" value="1"/>
</dbReference>
<dbReference type="Pfam" id="PF05368">
    <property type="entry name" value="NmrA"/>
    <property type="match status" value="2"/>
</dbReference>
<protein>
    <recommendedName>
        <fullName evidence="3">NmrA-like domain-containing protein</fullName>
    </recommendedName>
</protein>
<evidence type="ECO:0000313" key="4">
    <source>
        <dbReference type="EMBL" id="TXG64559.1"/>
    </source>
</evidence>
<dbReference type="InterPro" id="IPR050608">
    <property type="entry name" value="NmrA-type/Isoflavone_red_sf"/>
</dbReference>
<evidence type="ECO:0000256" key="2">
    <source>
        <dbReference type="ARBA" id="ARBA00023002"/>
    </source>
</evidence>
<comment type="caution">
    <text evidence="4">The sequence shown here is derived from an EMBL/GenBank/DDBJ whole genome shotgun (WGS) entry which is preliminary data.</text>
</comment>
<dbReference type="OrthoDB" id="419598at2759"/>
<name>A0A5C7I715_9ROSI</name>
<evidence type="ECO:0000313" key="5">
    <source>
        <dbReference type="Proteomes" id="UP000323000"/>
    </source>
</evidence>
<dbReference type="SUPFAM" id="SSF51735">
    <property type="entry name" value="NAD(P)-binding Rossmann-fold domains"/>
    <property type="match status" value="1"/>
</dbReference>
<organism evidence="4 5">
    <name type="scientific">Acer yangbiense</name>
    <dbReference type="NCBI Taxonomy" id="1000413"/>
    <lineage>
        <taxon>Eukaryota</taxon>
        <taxon>Viridiplantae</taxon>
        <taxon>Streptophyta</taxon>
        <taxon>Embryophyta</taxon>
        <taxon>Tracheophyta</taxon>
        <taxon>Spermatophyta</taxon>
        <taxon>Magnoliopsida</taxon>
        <taxon>eudicotyledons</taxon>
        <taxon>Gunneridae</taxon>
        <taxon>Pentapetalae</taxon>
        <taxon>rosids</taxon>
        <taxon>malvids</taxon>
        <taxon>Sapindales</taxon>
        <taxon>Sapindaceae</taxon>
        <taxon>Hippocastanoideae</taxon>
        <taxon>Acereae</taxon>
        <taxon>Acer</taxon>
    </lineage>
</organism>
<dbReference type="Gene3D" id="3.90.25.10">
    <property type="entry name" value="UDP-galactose 4-epimerase, domain 1"/>
    <property type="match status" value="1"/>
</dbReference>
<gene>
    <name evidence="4" type="ORF">EZV62_011553</name>
</gene>
<reference evidence="5" key="1">
    <citation type="journal article" date="2019" name="Gigascience">
        <title>De novo genome assembly of the endangered Acer yangbiense, a plant species with extremely small populations endemic to Yunnan Province, China.</title>
        <authorList>
            <person name="Yang J."/>
            <person name="Wariss H.M."/>
            <person name="Tao L."/>
            <person name="Zhang R."/>
            <person name="Yun Q."/>
            <person name="Hollingsworth P."/>
            <person name="Dao Z."/>
            <person name="Luo G."/>
            <person name="Guo H."/>
            <person name="Ma Y."/>
            <person name="Sun W."/>
        </authorList>
    </citation>
    <scope>NUCLEOTIDE SEQUENCE [LARGE SCALE GENOMIC DNA]</scope>
    <source>
        <strain evidence="5">cv. Malutang</strain>
    </source>
</reference>
<sequence>MEKKKSKVLIIGGTGGLGFHLAQLSLQSSHPTFVLNRDSSSVSSSSSSSDPTRQQKIHSLSTAGATLLKGSLEDEKSLIEAVKQVDVVICAIPSKQVLHQKLLIRAIKQVGCIKVHFCIFDFLFYVLCIHTGKIFQRFIPSEFGADPDRTQISDLDHNFYSRRSEIRRLIENEGIPYTYICCNLFMSYFLPSLFQPGLNTPPRDKVMIFGDGNTKGVFVKDSDVAAFTISTLDDPRTLNKVLYLRPPGNVYSMNELVDAWERKIEKKLEKIYVSEEELLKKIKETKYPDNMEMVFIYSIFIKGDHTYFDVESSGGVEGTKLYPHLKYTTISRYLDTLL</sequence>
<dbReference type="AlphaFoldDB" id="A0A5C7I715"/>
<evidence type="ECO:0000256" key="1">
    <source>
        <dbReference type="ARBA" id="ARBA00022857"/>
    </source>
</evidence>
<dbReference type="InterPro" id="IPR045312">
    <property type="entry name" value="PCBER-like"/>
</dbReference>
<dbReference type="InterPro" id="IPR008030">
    <property type="entry name" value="NmrA-like"/>
</dbReference>
<dbReference type="GO" id="GO:0016491">
    <property type="term" value="F:oxidoreductase activity"/>
    <property type="evidence" value="ECO:0007669"/>
    <property type="project" value="UniProtKB-KW"/>
</dbReference>
<evidence type="ECO:0000259" key="3">
    <source>
        <dbReference type="Pfam" id="PF05368"/>
    </source>
</evidence>
<dbReference type="PANTHER" id="PTHR43349">
    <property type="entry name" value="PINORESINOL REDUCTASE-RELATED"/>
    <property type="match status" value="1"/>
</dbReference>
<feature type="domain" description="NmrA-like" evidence="3">
    <location>
        <begin position="135"/>
        <end position="334"/>
    </location>
</feature>
<proteinExistence type="predicted"/>
<dbReference type="EMBL" id="VAHF01000004">
    <property type="protein sequence ID" value="TXG64559.1"/>
    <property type="molecule type" value="Genomic_DNA"/>
</dbReference>
<accession>A0A5C7I715</accession>
<dbReference type="Gene3D" id="3.40.50.720">
    <property type="entry name" value="NAD(P)-binding Rossmann-like Domain"/>
    <property type="match status" value="1"/>
</dbReference>